<dbReference type="EMBL" id="JAAGAX010000001">
    <property type="protein sequence ID" value="KAF2324727.1"/>
    <property type="molecule type" value="Genomic_DNA"/>
</dbReference>
<feature type="signal peptide" evidence="1">
    <location>
        <begin position="1"/>
        <end position="26"/>
    </location>
</feature>
<evidence type="ECO:0000259" key="2">
    <source>
        <dbReference type="Pfam" id="PF13462"/>
    </source>
</evidence>
<comment type="caution">
    <text evidence="3">The sequence shown here is derived from an EMBL/GenBank/DDBJ whole genome shotgun (WGS) entry which is preliminary data.</text>
</comment>
<dbReference type="InterPro" id="IPR012336">
    <property type="entry name" value="Thioredoxin-like_fold"/>
</dbReference>
<sequence>MPRPQFATLILSFFCLISLFSWTLHAQTLPPARYDGFVYQDRPGDADSILIEAFYDPVCPDSRDSWPPLKQALRYYGSRTSLVVHLLPLPYHDNAFVASRALHIANLLNTSSTFPLLEQFYEHQERFYNNETHNLSRASVVKEMVKFATEAVGNSYYSAIESGFNDRKTDLKTRVSFKYSTSRGVFGTPTFYVNGFALPDTGSTIDYNGWRRIIDLLIKAKKGKSEETMHFLL</sequence>
<feature type="chain" id="PRO_5025651702" description="Thioredoxin-like fold domain-containing protein" evidence="1">
    <location>
        <begin position="27"/>
        <end position="233"/>
    </location>
</feature>
<reference evidence="3 4" key="1">
    <citation type="journal article" date="2020" name="Mol. Plant">
        <title>The Chromosome-Based Rubber Tree Genome Provides New Insights into Spurge Genome Evolution and Rubber Biosynthesis.</title>
        <authorList>
            <person name="Liu J."/>
            <person name="Shi C."/>
            <person name="Shi C.C."/>
            <person name="Li W."/>
            <person name="Zhang Q.J."/>
            <person name="Zhang Y."/>
            <person name="Li K."/>
            <person name="Lu H.F."/>
            <person name="Shi C."/>
            <person name="Zhu S.T."/>
            <person name="Xiao Z.Y."/>
            <person name="Nan H."/>
            <person name="Yue Y."/>
            <person name="Zhu X.G."/>
            <person name="Wu Y."/>
            <person name="Hong X.N."/>
            <person name="Fan G.Y."/>
            <person name="Tong Y."/>
            <person name="Zhang D."/>
            <person name="Mao C.L."/>
            <person name="Liu Y.L."/>
            <person name="Hao S.J."/>
            <person name="Liu W.Q."/>
            <person name="Lv M.Q."/>
            <person name="Zhang H.B."/>
            <person name="Liu Y."/>
            <person name="Hu-Tang G.R."/>
            <person name="Wang J.P."/>
            <person name="Wang J.H."/>
            <person name="Sun Y.H."/>
            <person name="Ni S.B."/>
            <person name="Chen W.B."/>
            <person name="Zhang X.C."/>
            <person name="Jiao Y.N."/>
            <person name="Eichler E.E."/>
            <person name="Li G.H."/>
            <person name="Liu X."/>
            <person name="Gao L.Z."/>
        </authorList>
    </citation>
    <scope>NUCLEOTIDE SEQUENCE [LARGE SCALE GENOMIC DNA]</scope>
    <source>
        <strain evidence="4">cv. GT1</strain>
        <tissue evidence="3">Leaf</tissue>
    </source>
</reference>
<evidence type="ECO:0000313" key="4">
    <source>
        <dbReference type="Proteomes" id="UP000467840"/>
    </source>
</evidence>
<evidence type="ECO:0000313" key="3">
    <source>
        <dbReference type="EMBL" id="KAF2324727.1"/>
    </source>
</evidence>
<name>A0A6A6NHT8_HEVBR</name>
<keyword evidence="1" id="KW-0732">Signal</keyword>
<dbReference type="Gene3D" id="3.40.30.10">
    <property type="entry name" value="Glutaredoxin"/>
    <property type="match status" value="1"/>
</dbReference>
<feature type="domain" description="Thioredoxin-like fold" evidence="2">
    <location>
        <begin position="51"/>
        <end position="215"/>
    </location>
</feature>
<protein>
    <recommendedName>
        <fullName evidence="2">Thioredoxin-like fold domain-containing protein</fullName>
    </recommendedName>
</protein>
<dbReference type="Pfam" id="PF13462">
    <property type="entry name" value="Thioredoxin_4"/>
    <property type="match status" value="1"/>
</dbReference>
<dbReference type="Proteomes" id="UP000467840">
    <property type="component" value="Chromosome 5"/>
</dbReference>
<dbReference type="CDD" id="cd02972">
    <property type="entry name" value="DsbA_family"/>
    <property type="match status" value="1"/>
</dbReference>
<keyword evidence="4" id="KW-1185">Reference proteome</keyword>
<organism evidence="3 4">
    <name type="scientific">Hevea brasiliensis</name>
    <name type="common">Para rubber tree</name>
    <name type="synonym">Siphonia brasiliensis</name>
    <dbReference type="NCBI Taxonomy" id="3981"/>
    <lineage>
        <taxon>Eukaryota</taxon>
        <taxon>Viridiplantae</taxon>
        <taxon>Streptophyta</taxon>
        <taxon>Embryophyta</taxon>
        <taxon>Tracheophyta</taxon>
        <taxon>Spermatophyta</taxon>
        <taxon>Magnoliopsida</taxon>
        <taxon>eudicotyledons</taxon>
        <taxon>Gunneridae</taxon>
        <taxon>Pentapetalae</taxon>
        <taxon>rosids</taxon>
        <taxon>fabids</taxon>
        <taxon>Malpighiales</taxon>
        <taxon>Euphorbiaceae</taxon>
        <taxon>Crotonoideae</taxon>
        <taxon>Micrandreae</taxon>
        <taxon>Hevea</taxon>
    </lineage>
</organism>
<dbReference type="InterPro" id="IPR036249">
    <property type="entry name" value="Thioredoxin-like_sf"/>
</dbReference>
<evidence type="ECO:0000256" key="1">
    <source>
        <dbReference type="SAM" id="SignalP"/>
    </source>
</evidence>
<proteinExistence type="predicted"/>
<gene>
    <name evidence="3" type="ORF">GH714_016513</name>
</gene>
<dbReference type="PANTHER" id="PTHR33875:SF2">
    <property type="entry name" value="ACR183CP"/>
    <property type="match status" value="1"/>
</dbReference>
<dbReference type="AlphaFoldDB" id="A0A6A6NHT8"/>
<dbReference type="SUPFAM" id="SSF52833">
    <property type="entry name" value="Thioredoxin-like"/>
    <property type="match status" value="1"/>
</dbReference>
<accession>A0A6A6NHT8</accession>
<dbReference type="PANTHER" id="PTHR33875">
    <property type="entry name" value="OS09G0542200 PROTEIN"/>
    <property type="match status" value="1"/>
</dbReference>